<evidence type="ECO:0008006" key="4">
    <source>
        <dbReference type="Google" id="ProtNLM"/>
    </source>
</evidence>
<evidence type="ECO:0000313" key="2">
    <source>
        <dbReference type="EMBL" id="OWT56768.1"/>
    </source>
</evidence>
<organism evidence="2 3">
    <name type="scientific">Candidimonas nitroreducens</name>
    <dbReference type="NCBI Taxonomy" id="683354"/>
    <lineage>
        <taxon>Bacteria</taxon>
        <taxon>Pseudomonadati</taxon>
        <taxon>Pseudomonadota</taxon>
        <taxon>Betaproteobacteria</taxon>
        <taxon>Burkholderiales</taxon>
        <taxon>Alcaligenaceae</taxon>
        <taxon>Candidimonas</taxon>
    </lineage>
</organism>
<feature type="chain" id="PRO_5012917448" description="Lipoprotein SmpA/OmlA domain-containing protein" evidence="1">
    <location>
        <begin position="31"/>
        <end position="178"/>
    </location>
</feature>
<keyword evidence="1" id="KW-0732">Signal</keyword>
<dbReference type="Proteomes" id="UP000214603">
    <property type="component" value="Unassembled WGS sequence"/>
</dbReference>
<dbReference type="AlphaFoldDB" id="A0A225M665"/>
<gene>
    <name evidence="2" type="ORF">CEY11_17880</name>
</gene>
<evidence type="ECO:0000256" key="1">
    <source>
        <dbReference type="SAM" id="SignalP"/>
    </source>
</evidence>
<name>A0A225M665_9BURK</name>
<sequence length="178" mass="19691">MIRNKPAYIPARSLRAALALAVLGTLGACANMSELPQGTPLAQIEAKYGRPNFSCPDAGGGQHLIWSQQPMGQYAWGVHVDGAGHTGKVAALLTDEHFKMLAQGTWSQERVRCEFGPPAVIDRVGLPSSDQLVWSYRYRQSGAWNSLMYVYFGHDGSHVTHFNPGPDPMYDHDRWSFF</sequence>
<comment type="caution">
    <text evidence="2">The sequence shown here is derived from an EMBL/GenBank/DDBJ whole genome shotgun (WGS) entry which is preliminary data.</text>
</comment>
<dbReference type="PROSITE" id="PS51257">
    <property type="entry name" value="PROKAR_LIPOPROTEIN"/>
    <property type="match status" value="1"/>
</dbReference>
<proteinExistence type="predicted"/>
<feature type="signal peptide" evidence="1">
    <location>
        <begin position="1"/>
        <end position="30"/>
    </location>
</feature>
<evidence type="ECO:0000313" key="3">
    <source>
        <dbReference type="Proteomes" id="UP000214603"/>
    </source>
</evidence>
<accession>A0A225M665</accession>
<dbReference type="OrthoDB" id="8962020at2"/>
<reference evidence="3" key="1">
    <citation type="submission" date="2017-06" db="EMBL/GenBank/DDBJ databases">
        <title>Herbaspirillum phytohormonus sp. nov., isolated from the root nodule of Robinia pseudoacacia in lead-zinc mine.</title>
        <authorList>
            <person name="Fan M."/>
            <person name="Lin Y."/>
        </authorList>
    </citation>
    <scope>NUCLEOTIDE SEQUENCE [LARGE SCALE GENOMIC DNA]</scope>
    <source>
        <strain evidence="3">SC-089</strain>
    </source>
</reference>
<protein>
    <recommendedName>
        <fullName evidence="4">Lipoprotein SmpA/OmlA domain-containing protein</fullName>
    </recommendedName>
</protein>
<dbReference type="RefSeq" id="WP_088604775.1">
    <property type="nucleotide sequence ID" value="NZ_NJIH01000010.1"/>
</dbReference>
<dbReference type="EMBL" id="NJIH01000010">
    <property type="protein sequence ID" value="OWT56768.1"/>
    <property type="molecule type" value="Genomic_DNA"/>
</dbReference>
<keyword evidence="3" id="KW-1185">Reference proteome</keyword>